<evidence type="ECO:0000256" key="9">
    <source>
        <dbReference type="SAM" id="MobiDB-lite"/>
    </source>
</evidence>
<name>A0A0Q9WQP1_DROVI</name>
<evidence type="ECO:0000256" key="7">
    <source>
        <dbReference type="ARBA" id="ARBA00053047"/>
    </source>
</evidence>
<dbReference type="PANTHER" id="PTHR31283:SF5">
    <property type="entry name" value="EKC_KEOPS COMPLEX SUBUNIT LAGE3"/>
    <property type="match status" value="1"/>
</dbReference>
<evidence type="ECO:0000256" key="6">
    <source>
        <dbReference type="ARBA" id="ARBA00023242"/>
    </source>
</evidence>
<dbReference type="Pfam" id="PF09341">
    <property type="entry name" value="Pcc1"/>
    <property type="match status" value="1"/>
</dbReference>
<evidence type="ECO:0000256" key="4">
    <source>
        <dbReference type="ARBA" id="ARBA00022490"/>
    </source>
</evidence>
<keyword evidence="5" id="KW-0819">tRNA processing</keyword>
<evidence type="ECO:0000256" key="8">
    <source>
        <dbReference type="ARBA" id="ARBA00076355"/>
    </source>
</evidence>
<feature type="compositionally biased region" description="Polar residues" evidence="9">
    <location>
        <begin position="94"/>
        <end position="111"/>
    </location>
</feature>
<dbReference type="InParanoid" id="A0A0Q9WQP1"/>
<dbReference type="AlphaFoldDB" id="A0A0Q9WQP1"/>
<keyword evidence="4" id="KW-0963">Cytoplasm</keyword>
<gene>
    <name evidence="10" type="primary">Dvir\GJ26436</name>
    <name evidence="10" type="ORF">Dvir_GJ26436</name>
</gene>
<evidence type="ECO:0000256" key="1">
    <source>
        <dbReference type="ARBA" id="ARBA00004123"/>
    </source>
</evidence>
<evidence type="ECO:0000256" key="5">
    <source>
        <dbReference type="ARBA" id="ARBA00022694"/>
    </source>
</evidence>
<keyword evidence="6" id="KW-0539">Nucleus</keyword>
<dbReference type="KEGG" id="dvi:26531206"/>
<dbReference type="GO" id="GO:0070525">
    <property type="term" value="P:tRNA threonylcarbamoyladenosine metabolic process"/>
    <property type="evidence" value="ECO:0007669"/>
    <property type="project" value="TreeGrafter"/>
</dbReference>
<dbReference type="InterPro" id="IPR015419">
    <property type="entry name" value="CTAG/Pcc1"/>
</dbReference>
<comment type="function">
    <text evidence="7">Component of the EKC/KEOPS complex that is required for the formation of a threonylcarbamoyl group on adenosine at position 37 (t(6)A37) in tRNAs that read codons beginning with adenine. The complex is probably involved in the transfer of the threonylcarbamoyl moiety of threonylcarbamoyl-AMP (TC-AMP) to the N6 group of A37. LAGE3 functions as a dimerization module for the complex.</text>
</comment>
<protein>
    <recommendedName>
        <fullName evidence="8">L antigen family member 3</fullName>
    </recommendedName>
</protein>
<dbReference type="GO" id="GO:0008033">
    <property type="term" value="P:tRNA processing"/>
    <property type="evidence" value="ECO:0007669"/>
    <property type="project" value="UniProtKB-KW"/>
</dbReference>
<dbReference type="FunCoup" id="A0A0Q9WQP1">
    <property type="interactions" value="4"/>
</dbReference>
<organism evidence="10 11">
    <name type="scientific">Drosophila virilis</name>
    <name type="common">Fruit fly</name>
    <dbReference type="NCBI Taxonomy" id="7244"/>
    <lineage>
        <taxon>Eukaryota</taxon>
        <taxon>Metazoa</taxon>
        <taxon>Ecdysozoa</taxon>
        <taxon>Arthropoda</taxon>
        <taxon>Hexapoda</taxon>
        <taxon>Insecta</taxon>
        <taxon>Pterygota</taxon>
        <taxon>Neoptera</taxon>
        <taxon>Endopterygota</taxon>
        <taxon>Diptera</taxon>
        <taxon>Brachycera</taxon>
        <taxon>Muscomorpha</taxon>
        <taxon>Ephydroidea</taxon>
        <taxon>Drosophilidae</taxon>
        <taxon>Drosophila</taxon>
    </lineage>
</organism>
<proteinExistence type="inferred from homology"/>
<reference evidence="10 11" key="1">
    <citation type="journal article" date="2007" name="Nature">
        <title>Evolution of genes and genomes on the Drosophila phylogeny.</title>
        <authorList>
            <consortium name="Drosophila 12 Genomes Consortium"/>
            <person name="Clark A.G."/>
            <person name="Eisen M.B."/>
            <person name="Smith D.R."/>
            <person name="Bergman C.M."/>
            <person name="Oliver B."/>
            <person name="Markow T.A."/>
            <person name="Kaufman T.C."/>
            <person name="Kellis M."/>
            <person name="Gelbart W."/>
            <person name="Iyer V.N."/>
            <person name="Pollard D.A."/>
            <person name="Sackton T.B."/>
            <person name="Larracuente A.M."/>
            <person name="Singh N.D."/>
            <person name="Abad J.P."/>
            <person name="Abt D.N."/>
            <person name="Adryan B."/>
            <person name="Aguade M."/>
            <person name="Akashi H."/>
            <person name="Anderson W.W."/>
            <person name="Aquadro C.F."/>
            <person name="Ardell D.H."/>
            <person name="Arguello R."/>
            <person name="Artieri C.G."/>
            <person name="Barbash D.A."/>
            <person name="Barker D."/>
            <person name="Barsanti P."/>
            <person name="Batterham P."/>
            <person name="Batzoglou S."/>
            <person name="Begun D."/>
            <person name="Bhutkar A."/>
            <person name="Blanco E."/>
            <person name="Bosak S.A."/>
            <person name="Bradley R.K."/>
            <person name="Brand A.D."/>
            <person name="Brent M.R."/>
            <person name="Brooks A.N."/>
            <person name="Brown R.H."/>
            <person name="Butlin R.K."/>
            <person name="Caggese C."/>
            <person name="Calvi B.R."/>
            <person name="Bernardo de Carvalho A."/>
            <person name="Caspi A."/>
            <person name="Castrezana S."/>
            <person name="Celniker S.E."/>
            <person name="Chang J.L."/>
            <person name="Chapple C."/>
            <person name="Chatterji S."/>
            <person name="Chinwalla A."/>
            <person name="Civetta A."/>
            <person name="Clifton S.W."/>
            <person name="Comeron J.M."/>
            <person name="Costello J.C."/>
            <person name="Coyne J.A."/>
            <person name="Daub J."/>
            <person name="David R.G."/>
            <person name="Delcher A.L."/>
            <person name="Delehaunty K."/>
            <person name="Do C.B."/>
            <person name="Ebling H."/>
            <person name="Edwards K."/>
            <person name="Eickbush T."/>
            <person name="Evans J.D."/>
            <person name="Filipski A."/>
            <person name="Findeiss S."/>
            <person name="Freyhult E."/>
            <person name="Fulton L."/>
            <person name="Fulton R."/>
            <person name="Garcia A.C."/>
            <person name="Gardiner A."/>
            <person name="Garfield D.A."/>
            <person name="Garvin B.E."/>
            <person name="Gibson G."/>
            <person name="Gilbert D."/>
            <person name="Gnerre S."/>
            <person name="Godfrey J."/>
            <person name="Good R."/>
            <person name="Gotea V."/>
            <person name="Gravely B."/>
            <person name="Greenberg A.J."/>
            <person name="Griffiths-Jones S."/>
            <person name="Gross S."/>
            <person name="Guigo R."/>
            <person name="Gustafson E.A."/>
            <person name="Haerty W."/>
            <person name="Hahn M.W."/>
            <person name="Halligan D.L."/>
            <person name="Halpern A.L."/>
            <person name="Halter G.M."/>
            <person name="Han M.V."/>
            <person name="Heger A."/>
            <person name="Hillier L."/>
            <person name="Hinrichs A.S."/>
            <person name="Holmes I."/>
            <person name="Hoskins R.A."/>
            <person name="Hubisz M.J."/>
            <person name="Hultmark D."/>
            <person name="Huntley M.A."/>
            <person name="Jaffe D.B."/>
            <person name="Jagadeeshan S."/>
            <person name="Jeck W.R."/>
            <person name="Johnson J."/>
            <person name="Jones C.D."/>
            <person name="Jordan W.C."/>
            <person name="Karpen G.H."/>
            <person name="Kataoka E."/>
            <person name="Keightley P.D."/>
            <person name="Kheradpour P."/>
            <person name="Kirkness E.F."/>
            <person name="Koerich L.B."/>
            <person name="Kristiansen K."/>
            <person name="Kudrna D."/>
            <person name="Kulathinal R.J."/>
            <person name="Kumar S."/>
            <person name="Kwok R."/>
            <person name="Lander E."/>
            <person name="Langley C.H."/>
            <person name="Lapoint R."/>
            <person name="Lazzaro B.P."/>
            <person name="Lee S.J."/>
            <person name="Levesque L."/>
            <person name="Li R."/>
            <person name="Lin C.F."/>
            <person name="Lin M.F."/>
            <person name="Lindblad-Toh K."/>
            <person name="Llopart A."/>
            <person name="Long M."/>
            <person name="Low L."/>
            <person name="Lozovsky E."/>
            <person name="Lu J."/>
            <person name="Luo M."/>
            <person name="Machado C.A."/>
            <person name="Makalowski W."/>
            <person name="Marzo M."/>
            <person name="Matsuda M."/>
            <person name="Matzkin L."/>
            <person name="McAllister B."/>
            <person name="McBride C.S."/>
            <person name="McKernan B."/>
            <person name="McKernan K."/>
            <person name="Mendez-Lago M."/>
            <person name="Minx P."/>
            <person name="Mollenhauer M.U."/>
            <person name="Montooth K."/>
            <person name="Mount S.M."/>
            <person name="Mu X."/>
            <person name="Myers E."/>
            <person name="Negre B."/>
            <person name="Newfeld S."/>
            <person name="Nielsen R."/>
            <person name="Noor M.A."/>
            <person name="O'Grady P."/>
            <person name="Pachter L."/>
            <person name="Papaceit M."/>
            <person name="Parisi M.J."/>
            <person name="Parisi M."/>
            <person name="Parts L."/>
            <person name="Pedersen J.S."/>
            <person name="Pesole G."/>
            <person name="Phillippy A.M."/>
            <person name="Ponting C.P."/>
            <person name="Pop M."/>
            <person name="Porcelli D."/>
            <person name="Powell J.R."/>
            <person name="Prohaska S."/>
            <person name="Pruitt K."/>
            <person name="Puig M."/>
            <person name="Quesneville H."/>
            <person name="Ram K.R."/>
            <person name="Rand D."/>
            <person name="Rasmussen M.D."/>
            <person name="Reed L.K."/>
            <person name="Reenan R."/>
            <person name="Reily A."/>
            <person name="Remington K.A."/>
            <person name="Rieger T.T."/>
            <person name="Ritchie M.G."/>
            <person name="Robin C."/>
            <person name="Rogers Y.H."/>
            <person name="Rohde C."/>
            <person name="Rozas J."/>
            <person name="Rubenfield M.J."/>
            <person name="Ruiz A."/>
            <person name="Russo S."/>
            <person name="Salzberg S.L."/>
            <person name="Sanchez-Gracia A."/>
            <person name="Saranga D.J."/>
            <person name="Sato H."/>
            <person name="Schaeffer S.W."/>
            <person name="Schatz M.C."/>
            <person name="Schlenke T."/>
            <person name="Schwartz R."/>
            <person name="Segarra C."/>
            <person name="Singh R.S."/>
            <person name="Sirot L."/>
            <person name="Sirota M."/>
            <person name="Sisneros N.B."/>
            <person name="Smith C.D."/>
            <person name="Smith T.F."/>
            <person name="Spieth J."/>
            <person name="Stage D.E."/>
            <person name="Stark A."/>
            <person name="Stephan W."/>
            <person name="Strausberg R.L."/>
            <person name="Strempel S."/>
            <person name="Sturgill D."/>
            <person name="Sutton G."/>
            <person name="Sutton G.G."/>
            <person name="Tao W."/>
            <person name="Teichmann S."/>
            <person name="Tobari Y.N."/>
            <person name="Tomimura Y."/>
            <person name="Tsolas J.M."/>
            <person name="Valente V.L."/>
            <person name="Venter E."/>
            <person name="Venter J.C."/>
            <person name="Vicario S."/>
            <person name="Vieira F.G."/>
            <person name="Vilella A.J."/>
            <person name="Villasante A."/>
            <person name="Walenz B."/>
            <person name="Wang J."/>
            <person name="Wasserman M."/>
            <person name="Watts T."/>
            <person name="Wilson D."/>
            <person name="Wilson R.K."/>
            <person name="Wing R.A."/>
            <person name="Wolfner M.F."/>
            <person name="Wong A."/>
            <person name="Wong G.K."/>
            <person name="Wu C.I."/>
            <person name="Wu G."/>
            <person name="Yamamoto D."/>
            <person name="Yang H.P."/>
            <person name="Yang S.P."/>
            <person name="Yorke J.A."/>
            <person name="Yoshida K."/>
            <person name="Zdobnov E."/>
            <person name="Zhang P."/>
            <person name="Zhang Y."/>
            <person name="Zimin A.V."/>
            <person name="Baldwin J."/>
            <person name="Abdouelleil A."/>
            <person name="Abdulkadir J."/>
            <person name="Abebe A."/>
            <person name="Abera B."/>
            <person name="Abreu J."/>
            <person name="Acer S.C."/>
            <person name="Aftuck L."/>
            <person name="Alexander A."/>
            <person name="An P."/>
            <person name="Anderson E."/>
            <person name="Anderson S."/>
            <person name="Arachi H."/>
            <person name="Azer M."/>
            <person name="Bachantsang P."/>
            <person name="Barry A."/>
            <person name="Bayul T."/>
            <person name="Berlin A."/>
            <person name="Bessette D."/>
            <person name="Bloom T."/>
            <person name="Blye J."/>
            <person name="Boguslavskiy L."/>
            <person name="Bonnet C."/>
            <person name="Boukhgalter B."/>
            <person name="Bourzgui I."/>
            <person name="Brown A."/>
            <person name="Cahill P."/>
            <person name="Channer S."/>
            <person name="Cheshatsang Y."/>
            <person name="Chuda L."/>
            <person name="Citroen M."/>
            <person name="Collymore A."/>
            <person name="Cooke P."/>
            <person name="Costello M."/>
            <person name="D'Aco K."/>
            <person name="Daza R."/>
            <person name="De Haan G."/>
            <person name="DeGray S."/>
            <person name="DeMaso C."/>
            <person name="Dhargay N."/>
            <person name="Dooley K."/>
            <person name="Dooley E."/>
            <person name="Doricent M."/>
            <person name="Dorje P."/>
            <person name="Dorjee K."/>
            <person name="Dupes A."/>
            <person name="Elong R."/>
            <person name="Falk J."/>
            <person name="Farina A."/>
            <person name="Faro S."/>
            <person name="Ferguson D."/>
            <person name="Fisher S."/>
            <person name="Foley C.D."/>
            <person name="Franke A."/>
            <person name="Friedrich D."/>
            <person name="Gadbois L."/>
            <person name="Gearin G."/>
            <person name="Gearin C.R."/>
            <person name="Giannoukos G."/>
            <person name="Goode T."/>
            <person name="Graham J."/>
            <person name="Grandbois E."/>
            <person name="Grewal S."/>
            <person name="Gyaltsen K."/>
            <person name="Hafez N."/>
            <person name="Hagos B."/>
            <person name="Hall J."/>
            <person name="Henson C."/>
            <person name="Hollinger A."/>
            <person name="Honan T."/>
            <person name="Huard M.D."/>
            <person name="Hughes L."/>
            <person name="Hurhula B."/>
            <person name="Husby M.E."/>
            <person name="Kamat A."/>
            <person name="Kanga B."/>
            <person name="Kashin S."/>
            <person name="Khazanovich D."/>
            <person name="Kisner P."/>
            <person name="Lance K."/>
            <person name="Lara M."/>
            <person name="Lee W."/>
            <person name="Lennon N."/>
            <person name="Letendre F."/>
            <person name="LeVine R."/>
            <person name="Lipovsky A."/>
            <person name="Liu X."/>
            <person name="Liu J."/>
            <person name="Liu S."/>
            <person name="Lokyitsang T."/>
            <person name="Lokyitsang Y."/>
            <person name="Lubonja R."/>
            <person name="Lui A."/>
            <person name="MacDonald P."/>
            <person name="Magnisalis V."/>
            <person name="Maru K."/>
            <person name="Matthews C."/>
            <person name="McCusker W."/>
            <person name="McDonough S."/>
            <person name="Mehta T."/>
            <person name="Meldrim J."/>
            <person name="Meneus L."/>
            <person name="Mihai O."/>
            <person name="Mihalev A."/>
            <person name="Mihova T."/>
            <person name="Mittelman R."/>
            <person name="Mlenga V."/>
            <person name="Montmayeur A."/>
            <person name="Mulrain L."/>
            <person name="Navidi A."/>
            <person name="Naylor J."/>
            <person name="Negash T."/>
            <person name="Nguyen T."/>
            <person name="Nguyen N."/>
            <person name="Nicol R."/>
            <person name="Norbu C."/>
            <person name="Norbu N."/>
            <person name="Novod N."/>
            <person name="O'Neill B."/>
            <person name="Osman S."/>
            <person name="Markiewicz E."/>
            <person name="Oyono O.L."/>
            <person name="Patti C."/>
            <person name="Phunkhang P."/>
            <person name="Pierre F."/>
            <person name="Priest M."/>
            <person name="Raghuraman S."/>
            <person name="Rege F."/>
            <person name="Reyes R."/>
            <person name="Rise C."/>
            <person name="Rogov P."/>
            <person name="Ross K."/>
            <person name="Ryan E."/>
            <person name="Settipalli S."/>
            <person name="Shea T."/>
            <person name="Sherpa N."/>
            <person name="Shi L."/>
            <person name="Shih D."/>
            <person name="Sparrow T."/>
            <person name="Spaulding J."/>
            <person name="Stalker J."/>
            <person name="Stange-Thomann N."/>
            <person name="Stavropoulos S."/>
            <person name="Stone C."/>
            <person name="Strader C."/>
            <person name="Tesfaye S."/>
            <person name="Thomson T."/>
            <person name="Thoulutsang Y."/>
            <person name="Thoulutsang D."/>
            <person name="Topham K."/>
            <person name="Topping I."/>
            <person name="Tsamla T."/>
            <person name="Vassiliev H."/>
            <person name="Vo A."/>
            <person name="Wangchuk T."/>
            <person name="Wangdi T."/>
            <person name="Weiand M."/>
            <person name="Wilkinson J."/>
            <person name="Wilson A."/>
            <person name="Yadav S."/>
            <person name="Young G."/>
            <person name="Yu Q."/>
            <person name="Zembek L."/>
            <person name="Zhong D."/>
            <person name="Zimmer A."/>
            <person name="Zwirko Z."/>
            <person name="Jaffe D.B."/>
            <person name="Alvarez P."/>
            <person name="Brockman W."/>
            <person name="Butler J."/>
            <person name="Chin C."/>
            <person name="Gnerre S."/>
            <person name="Grabherr M."/>
            <person name="Kleber M."/>
            <person name="Mauceli E."/>
            <person name="MacCallum I."/>
        </authorList>
    </citation>
    <scope>NUCLEOTIDE SEQUENCE [LARGE SCALE GENOMIC DNA]</scope>
    <source>
        <strain evidence="11">Tucson 15010-1051.87</strain>
    </source>
</reference>
<dbReference type="GO" id="GO:0005737">
    <property type="term" value="C:cytoplasm"/>
    <property type="evidence" value="ECO:0007669"/>
    <property type="project" value="UniProtKB-SubCell"/>
</dbReference>
<feature type="region of interest" description="Disordered" evidence="9">
    <location>
        <begin position="90"/>
        <end position="111"/>
    </location>
</feature>
<dbReference type="GO" id="GO:0000408">
    <property type="term" value="C:EKC/KEOPS complex"/>
    <property type="evidence" value="ECO:0007669"/>
    <property type="project" value="TreeGrafter"/>
</dbReference>
<accession>A0A0Q9WQP1</accession>
<evidence type="ECO:0000256" key="3">
    <source>
        <dbReference type="ARBA" id="ARBA00007073"/>
    </source>
</evidence>
<evidence type="ECO:0000256" key="2">
    <source>
        <dbReference type="ARBA" id="ARBA00004496"/>
    </source>
</evidence>
<dbReference type="EMBL" id="CH940650">
    <property type="protein sequence ID" value="KRF83054.1"/>
    <property type="molecule type" value="Genomic_DNA"/>
</dbReference>
<keyword evidence="11" id="KW-1185">Reference proteome</keyword>
<comment type="subcellular location">
    <subcellularLocation>
        <location evidence="2">Cytoplasm</location>
    </subcellularLocation>
    <subcellularLocation>
        <location evidence="1">Nucleus</location>
    </subcellularLocation>
</comment>
<evidence type="ECO:0000313" key="10">
    <source>
        <dbReference type="EMBL" id="KRF83054.1"/>
    </source>
</evidence>
<dbReference type="FunFam" id="3.30.310.50:FF:000005">
    <property type="entry name" value="L antigen family member 3"/>
    <property type="match status" value="1"/>
</dbReference>
<dbReference type="OrthoDB" id="10025739at2759"/>
<dbReference type="Gene3D" id="3.30.310.50">
    <property type="entry name" value="Alpha-D-phosphohexomutase, C-terminal domain"/>
    <property type="match status" value="1"/>
</dbReference>
<dbReference type="GO" id="GO:0005634">
    <property type="term" value="C:nucleus"/>
    <property type="evidence" value="ECO:0007669"/>
    <property type="project" value="UniProtKB-SubCell"/>
</dbReference>
<sequence>MPQQANVSKPNESTIKVPFDTPEHAKIAYRVLSVDQEPRRNFVQKTLSLEDDVLVVHFSADQVKNLRTAITSFFECLLLCQDTIKLFGPEQSETETQLKNNAGTQSSAHTA</sequence>
<evidence type="ECO:0000313" key="11">
    <source>
        <dbReference type="Proteomes" id="UP000008792"/>
    </source>
</evidence>
<dbReference type="PANTHER" id="PTHR31283">
    <property type="entry name" value="EKC/KEOPS COMPLEX SUBUNIT PCC1 FAMILY MEMBER"/>
    <property type="match status" value="1"/>
</dbReference>
<dbReference type="Proteomes" id="UP000008792">
    <property type="component" value="Unassembled WGS sequence"/>
</dbReference>
<comment type="similarity">
    <text evidence="3">Belongs to the CTAG/PCC1 family.</text>
</comment>